<keyword evidence="9" id="KW-1133">Transmembrane helix</keyword>
<keyword evidence="9" id="KW-0812">Transmembrane</keyword>
<evidence type="ECO:0000256" key="7">
    <source>
        <dbReference type="ARBA" id="ARBA00022840"/>
    </source>
</evidence>
<feature type="domain" description="Signal transduction histidine kinase subgroup 3 dimerisation and phosphoacceptor" evidence="10">
    <location>
        <begin position="189"/>
        <end position="254"/>
    </location>
</feature>
<evidence type="ECO:0000256" key="9">
    <source>
        <dbReference type="SAM" id="Phobius"/>
    </source>
</evidence>
<protein>
    <recommendedName>
        <fullName evidence="2">histidine kinase</fullName>
        <ecNumber evidence="2">2.7.13.3</ecNumber>
    </recommendedName>
</protein>
<dbReference type="EC" id="2.7.13.3" evidence="2"/>
<keyword evidence="7" id="KW-0067">ATP-binding</keyword>
<evidence type="ECO:0000313" key="12">
    <source>
        <dbReference type="Proteomes" id="UP000604117"/>
    </source>
</evidence>
<evidence type="ECO:0000256" key="4">
    <source>
        <dbReference type="ARBA" id="ARBA00022679"/>
    </source>
</evidence>
<sequence length="389" mass="40323">MVFALLVPEPPDSPGAAARDRLADLVGIGVALAYGGLMLSIGDATRPGAAVPWPVDAAVGLACCLALLVRRHRPVAVAAALLPVTAVSVAATGAAIVALFTVAVRRRARVALLLGAGYVAAGPVYFLLHDRPEFPVWVDLVARAGPALAAIGWGLFVGAHRRLTGSLRERAARLEAEQHLRVDQARLTERARIAREMHDVLAHRMSLVSLHAGALEVRTDARPEEISIAAAAIRGSVHDALQELRTVIGVLREGAAGRPEPPQPGLADLPALVDDARATGVTVTYTCEVPSPGPSVVLGRTAYRVVQEGLTNARKHSPGAVVRVRVDGRAGADLRVLVTNPVSGGGPVVPGAGVGLVGIGERVALVGGRVAHGPSADGFRLEAWLPWPA</sequence>
<dbReference type="Proteomes" id="UP000604117">
    <property type="component" value="Unassembled WGS sequence"/>
</dbReference>
<dbReference type="SUPFAM" id="SSF55874">
    <property type="entry name" value="ATPase domain of HSP90 chaperone/DNA topoisomerase II/histidine kinase"/>
    <property type="match status" value="1"/>
</dbReference>
<keyword evidence="6 11" id="KW-0418">Kinase</keyword>
<reference evidence="11 12" key="1">
    <citation type="submission" date="2021-01" db="EMBL/GenBank/DDBJ databases">
        <title>Whole genome shotgun sequence of Asanoa siamensis NBRC 107932.</title>
        <authorList>
            <person name="Komaki H."/>
            <person name="Tamura T."/>
        </authorList>
    </citation>
    <scope>NUCLEOTIDE SEQUENCE [LARGE SCALE GENOMIC DNA]</scope>
    <source>
        <strain evidence="11 12">NBRC 107932</strain>
    </source>
</reference>
<gene>
    <name evidence="11" type="ORF">Asi02nite_49790</name>
</gene>
<keyword evidence="3" id="KW-0597">Phosphoprotein</keyword>
<name>A0ABQ4CVY8_9ACTN</name>
<feature type="transmembrane region" description="Helical" evidence="9">
    <location>
        <begin position="140"/>
        <end position="159"/>
    </location>
</feature>
<evidence type="ECO:0000256" key="2">
    <source>
        <dbReference type="ARBA" id="ARBA00012438"/>
    </source>
</evidence>
<feature type="transmembrane region" description="Helical" evidence="9">
    <location>
        <begin position="22"/>
        <end position="42"/>
    </location>
</feature>
<dbReference type="Gene3D" id="3.30.565.10">
    <property type="entry name" value="Histidine kinase-like ATPase, C-terminal domain"/>
    <property type="match status" value="1"/>
</dbReference>
<feature type="transmembrane region" description="Helical" evidence="9">
    <location>
        <begin position="49"/>
        <end position="69"/>
    </location>
</feature>
<dbReference type="Gene3D" id="1.20.5.1930">
    <property type="match status" value="1"/>
</dbReference>
<evidence type="ECO:0000256" key="1">
    <source>
        <dbReference type="ARBA" id="ARBA00000085"/>
    </source>
</evidence>
<keyword evidence="8" id="KW-0902">Two-component regulatory system</keyword>
<dbReference type="InterPro" id="IPR036890">
    <property type="entry name" value="HATPase_C_sf"/>
</dbReference>
<proteinExistence type="predicted"/>
<evidence type="ECO:0000256" key="6">
    <source>
        <dbReference type="ARBA" id="ARBA00022777"/>
    </source>
</evidence>
<dbReference type="EMBL" id="BONE01000043">
    <property type="protein sequence ID" value="GIF75461.1"/>
    <property type="molecule type" value="Genomic_DNA"/>
</dbReference>
<evidence type="ECO:0000259" key="10">
    <source>
        <dbReference type="Pfam" id="PF07730"/>
    </source>
</evidence>
<keyword evidence="9" id="KW-0472">Membrane</keyword>
<evidence type="ECO:0000256" key="8">
    <source>
        <dbReference type="ARBA" id="ARBA00023012"/>
    </source>
</evidence>
<keyword evidence="4" id="KW-0808">Transferase</keyword>
<comment type="caution">
    <text evidence="11">The sequence shown here is derived from an EMBL/GenBank/DDBJ whole genome shotgun (WGS) entry which is preliminary data.</text>
</comment>
<dbReference type="PANTHER" id="PTHR24421">
    <property type="entry name" value="NITRATE/NITRITE SENSOR PROTEIN NARX-RELATED"/>
    <property type="match status" value="1"/>
</dbReference>
<evidence type="ECO:0000313" key="11">
    <source>
        <dbReference type="EMBL" id="GIF75461.1"/>
    </source>
</evidence>
<dbReference type="GO" id="GO:0016301">
    <property type="term" value="F:kinase activity"/>
    <property type="evidence" value="ECO:0007669"/>
    <property type="project" value="UniProtKB-KW"/>
</dbReference>
<dbReference type="InterPro" id="IPR011712">
    <property type="entry name" value="Sig_transdc_His_kin_sub3_dim/P"/>
</dbReference>
<feature type="transmembrane region" description="Helical" evidence="9">
    <location>
        <begin position="75"/>
        <end position="103"/>
    </location>
</feature>
<feature type="transmembrane region" description="Helical" evidence="9">
    <location>
        <begin position="110"/>
        <end position="128"/>
    </location>
</feature>
<evidence type="ECO:0000256" key="5">
    <source>
        <dbReference type="ARBA" id="ARBA00022741"/>
    </source>
</evidence>
<comment type="catalytic activity">
    <reaction evidence="1">
        <text>ATP + protein L-histidine = ADP + protein N-phospho-L-histidine.</text>
        <dbReference type="EC" id="2.7.13.3"/>
    </reaction>
</comment>
<dbReference type="InterPro" id="IPR050482">
    <property type="entry name" value="Sensor_HK_TwoCompSys"/>
</dbReference>
<dbReference type="CDD" id="cd16917">
    <property type="entry name" value="HATPase_UhpB-NarQ-NarX-like"/>
    <property type="match status" value="1"/>
</dbReference>
<organism evidence="11 12">
    <name type="scientific">Asanoa siamensis</name>
    <dbReference type="NCBI Taxonomy" id="926357"/>
    <lineage>
        <taxon>Bacteria</taxon>
        <taxon>Bacillati</taxon>
        <taxon>Actinomycetota</taxon>
        <taxon>Actinomycetes</taxon>
        <taxon>Micromonosporales</taxon>
        <taxon>Micromonosporaceae</taxon>
        <taxon>Asanoa</taxon>
    </lineage>
</organism>
<keyword evidence="5" id="KW-0547">Nucleotide-binding</keyword>
<dbReference type="Pfam" id="PF07730">
    <property type="entry name" value="HisKA_3"/>
    <property type="match status" value="1"/>
</dbReference>
<accession>A0ABQ4CVY8</accession>
<dbReference type="PANTHER" id="PTHR24421:SF10">
    <property type="entry name" value="NITRATE_NITRITE SENSOR PROTEIN NARQ"/>
    <property type="match status" value="1"/>
</dbReference>
<keyword evidence="12" id="KW-1185">Reference proteome</keyword>
<evidence type="ECO:0000256" key="3">
    <source>
        <dbReference type="ARBA" id="ARBA00022553"/>
    </source>
</evidence>